<dbReference type="InterPro" id="IPR011992">
    <property type="entry name" value="EF-hand-dom_pair"/>
</dbReference>
<proteinExistence type="inferred from homology"/>
<comment type="similarity">
    <text evidence="12">Belongs to the protein kinase superfamily. Ser/Thr protein kinase family. CDPK subfamily.</text>
</comment>
<evidence type="ECO:0000256" key="9">
    <source>
        <dbReference type="ARBA" id="ARBA00022777"/>
    </source>
</evidence>
<feature type="non-terminal residue" evidence="18">
    <location>
        <position position="1"/>
    </location>
</feature>
<evidence type="ECO:0000256" key="11">
    <source>
        <dbReference type="ARBA" id="ARBA00022840"/>
    </source>
</evidence>
<keyword evidence="8 15" id="KW-0547">Nucleotide-binding</keyword>
<dbReference type="InterPro" id="IPR050205">
    <property type="entry name" value="CDPK_Ser/Thr_kinases"/>
</dbReference>
<dbReference type="AlphaFoldDB" id="A0A445GC66"/>
<sequence length="558" mass="63246">IGIDALIFLPLVEVKKKKHKVQIPKQKQEANGQCKLSLLNQKSSGMKMGVGFSKVLTKKPEHEIPINASPDYTPQLTYKQPRKNLLIAPPLPLPPPKPTECCSQTEPVLGKPYVKIKQMYEMKEELGRGKFGVTYLCVEKATGRAYACKSIAKKKPPQEMEDVRMEVVILQHLSEQHNIVEFKGAYEDRKNVHLVMELCSGGELFDRIVAKGNYTERQAAKIMRQIVNVVHVCHFMGVMHRDLKPENFLFATKDEDAPLKLTDFGSSVFFHKGKVCTDFVGNAYYVAPEVLKRSHGKEIDVWNAGVILYILLSGVPPFWAETEKGIFDAILGGKLDMDSEPWPSISEAAKDLVRKMLTCDPKERITAADALEHPWLKEGGEASDKLPDSAVLIRMKRFRAMNQMKKLALKVIAENISEKETKGLIQMFNNMDTDGSGTITFEELKSGLFRLGSLVNESEMKQLMDAADIDKSRTIDYFEFIAATMDRHKVEKEESLFKAFQYFDKDNNGYITRDELREAITEHQGDEAAIDEVFNDVDSDKDGKIDYHEFMTMMKNEC</sequence>
<dbReference type="Gene3D" id="1.10.238.10">
    <property type="entry name" value="EF-hand"/>
    <property type="match status" value="2"/>
</dbReference>
<dbReference type="PROSITE" id="PS50222">
    <property type="entry name" value="EF_HAND_2"/>
    <property type="match status" value="4"/>
</dbReference>
<evidence type="ECO:0000256" key="7">
    <source>
        <dbReference type="ARBA" id="ARBA00022737"/>
    </source>
</evidence>
<dbReference type="PROSITE" id="PS00018">
    <property type="entry name" value="EF_HAND_1"/>
    <property type="match status" value="4"/>
</dbReference>
<evidence type="ECO:0000256" key="15">
    <source>
        <dbReference type="PROSITE-ProRule" id="PRU10141"/>
    </source>
</evidence>
<dbReference type="GO" id="GO:0005509">
    <property type="term" value="F:calcium ion binding"/>
    <property type="evidence" value="ECO:0007669"/>
    <property type="project" value="InterPro"/>
</dbReference>
<evidence type="ECO:0000256" key="12">
    <source>
        <dbReference type="ARBA" id="ARBA00024334"/>
    </source>
</evidence>
<comment type="similarity">
    <text evidence="1">Belongs to the protein kinase superfamily. CAMK Ser/Thr protein kinase family. CaMK subfamily.</text>
</comment>
<comment type="catalytic activity">
    <reaction evidence="13">
        <text>L-threonyl-[protein] + ATP = O-phospho-L-threonyl-[protein] + ADP + H(+)</text>
        <dbReference type="Rhea" id="RHEA:46608"/>
        <dbReference type="Rhea" id="RHEA-COMP:11060"/>
        <dbReference type="Rhea" id="RHEA-COMP:11605"/>
        <dbReference type="ChEBI" id="CHEBI:15378"/>
        <dbReference type="ChEBI" id="CHEBI:30013"/>
        <dbReference type="ChEBI" id="CHEBI:30616"/>
        <dbReference type="ChEBI" id="CHEBI:61977"/>
        <dbReference type="ChEBI" id="CHEBI:456216"/>
        <dbReference type="EC" id="2.7.11.1"/>
    </reaction>
</comment>
<dbReference type="SUPFAM" id="SSF47473">
    <property type="entry name" value="EF-hand"/>
    <property type="match status" value="1"/>
</dbReference>
<keyword evidence="10" id="KW-0106">Calcium</keyword>
<evidence type="ECO:0000256" key="6">
    <source>
        <dbReference type="ARBA" id="ARBA00022723"/>
    </source>
</evidence>
<dbReference type="Gene3D" id="1.10.510.10">
    <property type="entry name" value="Transferase(Phosphotransferase) domain 1"/>
    <property type="match status" value="1"/>
</dbReference>
<evidence type="ECO:0000313" key="18">
    <source>
        <dbReference type="EMBL" id="RZB58764.1"/>
    </source>
</evidence>
<evidence type="ECO:0000256" key="3">
    <source>
        <dbReference type="ARBA" id="ARBA00022527"/>
    </source>
</evidence>
<dbReference type="EMBL" id="QZWG01000017">
    <property type="protein sequence ID" value="RZB58764.1"/>
    <property type="molecule type" value="Genomic_DNA"/>
</dbReference>
<dbReference type="InterPro" id="IPR018247">
    <property type="entry name" value="EF_Hand_1_Ca_BS"/>
</dbReference>
<dbReference type="Pfam" id="PF00069">
    <property type="entry name" value="Pkinase"/>
    <property type="match status" value="1"/>
</dbReference>
<dbReference type="InterPro" id="IPR011009">
    <property type="entry name" value="Kinase-like_dom_sf"/>
</dbReference>
<dbReference type="PANTHER" id="PTHR24349">
    <property type="entry name" value="SERINE/THREONINE-PROTEIN KINASE"/>
    <property type="match status" value="1"/>
</dbReference>
<feature type="domain" description="EF-hand" evidence="17">
    <location>
        <begin position="455"/>
        <end position="490"/>
    </location>
</feature>
<dbReference type="EC" id="2.7.11.1" evidence="2"/>
<evidence type="ECO:0000256" key="4">
    <source>
        <dbReference type="ARBA" id="ARBA00022553"/>
    </source>
</evidence>
<dbReference type="Gene3D" id="3.30.200.20">
    <property type="entry name" value="Phosphorylase Kinase, domain 1"/>
    <property type="match status" value="1"/>
</dbReference>
<dbReference type="SMR" id="A0A445GC66"/>
<dbReference type="PROSITE" id="PS00107">
    <property type="entry name" value="PROTEIN_KINASE_ATP"/>
    <property type="match status" value="1"/>
</dbReference>
<dbReference type="SMART" id="SM00054">
    <property type="entry name" value="EFh"/>
    <property type="match status" value="4"/>
</dbReference>
<feature type="domain" description="Protein kinase" evidence="16">
    <location>
        <begin position="120"/>
        <end position="376"/>
    </location>
</feature>
<evidence type="ECO:0000256" key="2">
    <source>
        <dbReference type="ARBA" id="ARBA00012513"/>
    </source>
</evidence>
<dbReference type="InterPro" id="IPR002048">
    <property type="entry name" value="EF_hand_dom"/>
</dbReference>
<evidence type="ECO:0000256" key="5">
    <source>
        <dbReference type="ARBA" id="ARBA00022679"/>
    </source>
</evidence>
<evidence type="ECO:0000256" key="14">
    <source>
        <dbReference type="ARBA" id="ARBA00048679"/>
    </source>
</evidence>
<dbReference type="FunFam" id="1.10.238.10:FF:000003">
    <property type="entry name" value="Calmodulin A"/>
    <property type="match status" value="1"/>
</dbReference>
<name>A0A445GC66_GLYSO</name>
<dbReference type="CDD" id="cd00051">
    <property type="entry name" value="EFh"/>
    <property type="match status" value="1"/>
</dbReference>
<reference evidence="18 19" key="1">
    <citation type="submission" date="2018-09" db="EMBL/GenBank/DDBJ databases">
        <title>A high-quality reference genome of wild soybean provides a powerful tool to mine soybean genomes.</title>
        <authorList>
            <person name="Xie M."/>
            <person name="Chung C.Y.L."/>
            <person name="Li M.-W."/>
            <person name="Wong F.-L."/>
            <person name="Chan T.-F."/>
            <person name="Lam H.-M."/>
        </authorList>
    </citation>
    <scope>NUCLEOTIDE SEQUENCE [LARGE SCALE GENOMIC DNA]</scope>
    <source>
        <strain evidence="19">cv. W05</strain>
        <tissue evidence="18">Hypocotyl of etiolated seedlings</tissue>
    </source>
</reference>
<evidence type="ECO:0000259" key="16">
    <source>
        <dbReference type="PROSITE" id="PS50011"/>
    </source>
</evidence>
<organism evidence="18 19">
    <name type="scientific">Glycine soja</name>
    <name type="common">Wild soybean</name>
    <dbReference type="NCBI Taxonomy" id="3848"/>
    <lineage>
        <taxon>Eukaryota</taxon>
        <taxon>Viridiplantae</taxon>
        <taxon>Streptophyta</taxon>
        <taxon>Embryophyta</taxon>
        <taxon>Tracheophyta</taxon>
        <taxon>Spermatophyta</taxon>
        <taxon>Magnoliopsida</taxon>
        <taxon>eudicotyledons</taxon>
        <taxon>Gunneridae</taxon>
        <taxon>Pentapetalae</taxon>
        <taxon>rosids</taxon>
        <taxon>fabids</taxon>
        <taxon>Fabales</taxon>
        <taxon>Fabaceae</taxon>
        <taxon>Papilionoideae</taxon>
        <taxon>50 kb inversion clade</taxon>
        <taxon>NPAAA clade</taxon>
        <taxon>indigoferoid/millettioid clade</taxon>
        <taxon>Phaseoleae</taxon>
        <taxon>Glycine</taxon>
        <taxon>Glycine subgen. Soja</taxon>
    </lineage>
</organism>
<evidence type="ECO:0000313" key="19">
    <source>
        <dbReference type="Proteomes" id="UP000289340"/>
    </source>
</evidence>
<evidence type="ECO:0000256" key="10">
    <source>
        <dbReference type="ARBA" id="ARBA00022837"/>
    </source>
</evidence>
<dbReference type="InterPro" id="IPR000719">
    <property type="entry name" value="Prot_kinase_dom"/>
</dbReference>
<protein>
    <recommendedName>
        <fullName evidence="2">non-specific serine/threonine protein kinase</fullName>
        <ecNumber evidence="2">2.7.11.1</ecNumber>
    </recommendedName>
</protein>
<evidence type="ECO:0000256" key="1">
    <source>
        <dbReference type="ARBA" id="ARBA00005354"/>
    </source>
</evidence>
<keyword evidence="6" id="KW-0479">Metal-binding</keyword>
<keyword evidence="9 18" id="KW-0418">Kinase</keyword>
<comment type="catalytic activity">
    <reaction evidence="14">
        <text>L-seryl-[protein] + ATP = O-phospho-L-seryl-[protein] + ADP + H(+)</text>
        <dbReference type="Rhea" id="RHEA:17989"/>
        <dbReference type="Rhea" id="RHEA-COMP:9863"/>
        <dbReference type="Rhea" id="RHEA-COMP:11604"/>
        <dbReference type="ChEBI" id="CHEBI:15378"/>
        <dbReference type="ChEBI" id="CHEBI:29999"/>
        <dbReference type="ChEBI" id="CHEBI:30616"/>
        <dbReference type="ChEBI" id="CHEBI:83421"/>
        <dbReference type="ChEBI" id="CHEBI:456216"/>
        <dbReference type="EC" id="2.7.11.1"/>
    </reaction>
</comment>
<feature type="binding site" evidence="15">
    <location>
        <position position="154"/>
    </location>
    <ligand>
        <name>ATP</name>
        <dbReference type="ChEBI" id="CHEBI:30616"/>
    </ligand>
</feature>
<keyword evidence="19" id="KW-1185">Reference proteome</keyword>
<keyword evidence="11 15" id="KW-0067">ATP-binding</keyword>
<dbReference type="Proteomes" id="UP000289340">
    <property type="component" value="Chromosome 17"/>
</dbReference>
<dbReference type="SMART" id="SM00220">
    <property type="entry name" value="S_TKc"/>
    <property type="match status" value="1"/>
</dbReference>
<keyword evidence="3" id="KW-0723">Serine/threonine-protein kinase</keyword>
<dbReference type="PROSITE" id="PS50011">
    <property type="entry name" value="PROTEIN_KINASE_DOM"/>
    <property type="match status" value="1"/>
</dbReference>
<keyword evidence="4" id="KW-0597">Phosphoprotein</keyword>
<feature type="domain" description="EF-hand" evidence="17">
    <location>
        <begin position="491"/>
        <end position="526"/>
    </location>
</feature>
<feature type="domain" description="EF-hand" evidence="17">
    <location>
        <begin position="419"/>
        <end position="454"/>
    </location>
</feature>
<dbReference type="SUPFAM" id="SSF56112">
    <property type="entry name" value="Protein kinase-like (PK-like)"/>
    <property type="match status" value="1"/>
</dbReference>
<dbReference type="Pfam" id="PF13499">
    <property type="entry name" value="EF-hand_7"/>
    <property type="match status" value="2"/>
</dbReference>
<gene>
    <name evidence="18" type="ORF">D0Y65_047049</name>
</gene>
<dbReference type="FunFam" id="1.10.510.10:FF:000056">
    <property type="entry name" value="calcium-dependent protein kinase 1"/>
    <property type="match status" value="1"/>
</dbReference>
<dbReference type="GO" id="GO:0004674">
    <property type="term" value="F:protein serine/threonine kinase activity"/>
    <property type="evidence" value="ECO:0007669"/>
    <property type="project" value="UniProtKB-KW"/>
</dbReference>
<comment type="caution">
    <text evidence="18">The sequence shown here is derived from an EMBL/GenBank/DDBJ whole genome shotgun (WGS) entry which is preliminary data.</text>
</comment>
<accession>A0A445GC66</accession>
<evidence type="ECO:0000259" key="17">
    <source>
        <dbReference type="PROSITE" id="PS50222"/>
    </source>
</evidence>
<evidence type="ECO:0000256" key="13">
    <source>
        <dbReference type="ARBA" id="ARBA00047899"/>
    </source>
</evidence>
<dbReference type="PROSITE" id="PS00108">
    <property type="entry name" value="PROTEIN_KINASE_ST"/>
    <property type="match status" value="1"/>
</dbReference>
<dbReference type="CDD" id="cd05117">
    <property type="entry name" value="STKc_CAMK"/>
    <property type="match status" value="1"/>
</dbReference>
<dbReference type="InterPro" id="IPR008271">
    <property type="entry name" value="Ser/Thr_kinase_AS"/>
</dbReference>
<dbReference type="FunFam" id="3.30.200.20:FF:000004">
    <property type="entry name" value="Calcium-dependent protein kinase 1"/>
    <property type="match status" value="1"/>
</dbReference>
<dbReference type="InterPro" id="IPR017441">
    <property type="entry name" value="Protein_kinase_ATP_BS"/>
</dbReference>
<dbReference type="GO" id="GO:0005524">
    <property type="term" value="F:ATP binding"/>
    <property type="evidence" value="ECO:0007669"/>
    <property type="project" value="UniProtKB-UniRule"/>
</dbReference>
<evidence type="ECO:0000256" key="8">
    <source>
        <dbReference type="ARBA" id="ARBA00022741"/>
    </source>
</evidence>
<keyword evidence="5" id="KW-0808">Transferase</keyword>
<feature type="domain" description="EF-hand" evidence="17">
    <location>
        <begin position="527"/>
        <end position="558"/>
    </location>
</feature>
<keyword evidence="7" id="KW-0677">Repeat</keyword>